<protein>
    <submittedName>
        <fullName evidence="2">Uncharacterized protein</fullName>
    </submittedName>
</protein>
<organism evidence="2 3">
    <name type="scientific">Deinococcus radiophilus</name>
    <dbReference type="NCBI Taxonomy" id="32062"/>
    <lineage>
        <taxon>Bacteria</taxon>
        <taxon>Thermotogati</taxon>
        <taxon>Deinococcota</taxon>
        <taxon>Deinococci</taxon>
        <taxon>Deinococcales</taxon>
        <taxon>Deinococcaceae</taxon>
        <taxon>Deinococcus</taxon>
    </lineage>
</organism>
<evidence type="ECO:0000313" key="3">
    <source>
        <dbReference type="Proteomes" id="UP000277766"/>
    </source>
</evidence>
<feature type="region of interest" description="Disordered" evidence="1">
    <location>
        <begin position="121"/>
        <end position="157"/>
    </location>
</feature>
<sequence length="157" mass="17606">MYKRLSEQVQSLVNPQRSDTFIKRFREAVRTGQIKAINLPSERFTMPKQYTRRGKTGTYQKDTKEMLFEVTPEFEAWFEEQNKDLAVSRQGGQVKVTEETLAAGLVDFGALARETQAKMQASYEKGQLLGKSRGAKSKPGGAKSKPAARSRTRKAGA</sequence>
<gene>
    <name evidence="2" type="ORF">EJ104_08350</name>
</gene>
<dbReference type="OrthoDB" id="73423at2"/>
<dbReference type="RefSeq" id="WP_013615905.1">
    <property type="nucleotide sequence ID" value="NZ_CP086384.1"/>
</dbReference>
<keyword evidence="3" id="KW-1185">Reference proteome</keyword>
<proteinExistence type="predicted"/>
<evidence type="ECO:0000256" key="1">
    <source>
        <dbReference type="SAM" id="MobiDB-lite"/>
    </source>
</evidence>
<comment type="caution">
    <text evidence="2">The sequence shown here is derived from an EMBL/GenBank/DDBJ whole genome shotgun (WGS) entry which is preliminary data.</text>
</comment>
<reference evidence="2 3" key="1">
    <citation type="submission" date="2018-12" db="EMBL/GenBank/DDBJ databases">
        <title>Deinococcus radiophilus ATCC 27603 genome sequencing and assembly.</title>
        <authorList>
            <person name="Maclea K.S."/>
            <person name="Maynard C.R."/>
        </authorList>
    </citation>
    <scope>NUCLEOTIDE SEQUENCE [LARGE SCALE GENOMIC DNA]</scope>
    <source>
        <strain evidence="2 3">ATCC 27603</strain>
    </source>
</reference>
<evidence type="ECO:0000313" key="2">
    <source>
        <dbReference type="EMBL" id="RTR26344.1"/>
    </source>
</evidence>
<dbReference type="AlphaFoldDB" id="A0A3S0IKV8"/>
<accession>A0A3S0IKV8</accession>
<name>A0A3S0IKV8_9DEIO</name>
<dbReference type="Proteomes" id="UP000277766">
    <property type="component" value="Unassembled WGS sequence"/>
</dbReference>
<feature type="compositionally biased region" description="Basic residues" evidence="1">
    <location>
        <begin position="146"/>
        <end position="157"/>
    </location>
</feature>
<dbReference type="EMBL" id="RXPE01000016">
    <property type="protein sequence ID" value="RTR26344.1"/>
    <property type="molecule type" value="Genomic_DNA"/>
</dbReference>